<evidence type="ECO:0000259" key="1">
    <source>
        <dbReference type="Pfam" id="PF01261"/>
    </source>
</evidence>
<reference evidence="2 3" key="1">
    <citation type="submission" date="2017-05" db="EMBL/GenBank/DDBJ databases">
        <title>Draft genome sequence of Elsinoe australis.</title>
        <authorList>
            <person name="Cheng Q."/>
        </authorList>
    </citation>
    <scope>NUCLEOTIDE SEQUENCE [LARGE SCALE GENOMIC DNA]</scope>
    <source>
        <strain evidence="2 3">NL1</strain>
    </source>
</reference>
<name>A0A2P8A4B3_9PEZI</name>
<organism evidence="2 3">
    <name type="scientific">Elsinoe australis</name>
    <dbReference type="NCBI Taxonomy" id="40998"/>
    <lineage>
        <taxon>Eukaryota</taxon>
        <taxon>Fungi</taxon>
        <taxon>Dikarya</taxon>
        <taxon>Ascomycota</taxon>
        <taxon>Pezizomycotina</taxon>
        <taxon>Dothideomycetes</taxon>
        <taxon>Dothideomycetidae</taxon>
        <taxon>Myriangiales</taxon>
        <taxon>Elsinoaceae</taxon>
        <taxon>Elsinoe</taxon>
    </lineage>
</organism>
<dbReference type="InterPro" id="IPR050312">
    <property type="entry name" value="IolE/XylAMocC-like"/>
</dbReference>
<gene>
    <name evidence="2" type="ORF">B9Z65_2682</name>
</gene>
<evidence type="ECO:0000313" key="2">
    <source>
        <dbReference type="EMBL" id="PSK55293.1"/>
    </source>
</evidence>
<dbReference type="PANTHER" id="PTHR12110">
    <property type="entry name" value="HYDROXYPYRUVATE ISOMERASE"/>
    <property type="match status" value="1"/>
</dbReference>
<comment type="caution">
    <text evidence="2">The sequence shown here is derived from an EMBL/GenBank/DDBJ whole genome shotgun (WGS) entry which is preliminary data.</text>
</comment>
<dbReference type="EMBL" id="NHZQ01000067">
    <property type="protein sequence ID" value="PSK55293.1"/>
    <property type="molecule type" value="Genomic_DNA"/>
</dbReference>
<accession>A0A2P8A4B3</accession>
<dbReference type="PANTHER" id="PTHR12110:SF56">
    <property type="entry name" value="DEHYDRATASE, PUTATIVE (AFU_ORTHOLOGUE AFUA_6G08740)-RELATED"/>
    <property type="match status" value="1"/>
</dbReference>
<dbReference type="Pfam" id="PF01261">
    <property type="entry name" value="AP_endonuc_2"/>
    <property type="match status" value="1"/>
</dbReference>
<proteinExistence type="predicted"/>
<protein>
    <recommendedName>
        <fullName evidence="1">Xylose isomerase-like TIM barrel domain-containing protein</fullName>
    </recommendedName>
</protein>
<feature type="domain" description="Xylose isomerase-like TIM barrel" evidence="1">
    <location>
        <begin position="33"/>
        <end position="318"/>
    </location>
</feature>
<dbReference type="InterPro" id="IPR036237">
    <property type="entry name" value="Xyl_isomerase-like_sf"/>
</dbReference>
<dbReference type="SUPFAM" id="SSF51658">
    <property type="entry name" value="Xylose isomerase-like"/>
    <property type="match status" value="1"/>
</dbReference>
<dbReference type="Gene3D" id="3.20.20.150">
    <property type="entry name" value="Divalent-metal-dependent TIM barrel enzymes"/>
    <property type="match status" value="1"/>
</dbReference>
<dbReference type="STRING" id="40998.A0A2P8A4B3"/>
<dbReference type="Proteomes" id="UP000243723">
    <property type="component" value="Unassembled WGS sequence"/>
</dbReference>
<sequence>MPSLSELKQIPTSFASCSLTPDTSAPLPTILSAISSAHFTGIELSFPNLLSHASSLSGRTVQPTDYESLCGAAADIAAQCKRLHLEIMLLQPFANFEGWPRGSPEREDAFARAKGWIRIMLACGCKTLQVGSTDSPAGRISTAREDVVGDLRELADMLGEHGLRMAYENWCWSTHAPGWREVWEIVKEVDRGNVGLCLDTFQTAGGEWGDPATKSGKIEEEGREERFRESMKALGREVDKDKIFLLQISDAYKMEEPLEDKEVEGLRPRGRWSHDYRPVPGTGEGYLPCKEVARAVLATGFRGWWSYEVFDSPEWKIKEEKKSGGRDLKAFAKKARDAHEKFLEQCADE</sequence>
<dbReference type="OrthoDB" id="5360893at2759"/>
<dbReference type="InterPro" id="IPR013022">
    <property type="entry name" value="Xyl_isomerase-like_TIM-brl"/>
</dbReference>
<keyword evidence="3" id="KW-1185">Reference proteome</keyword>
<dbReference type="AlphaFoldDB" id="A0A2P8A4B3"/>
<evidence type="ECO:0000313" key="3">
    <source>
        <dbReference type="Proteomes" id="UP000243723"/>
    </source>
</evidence>